<name>A0A9Q9UKT2_9ENTR</name>
<gene>
    <name evidence="2" type="ORF">SB6410_02424</name>
</gene>
<evidence type="ECO:0000313" key="3">
    <source>
        <dbReference type="Proteomes" id="UP000318567"/>
    </source>
</evidence>
<sequence length="84" mass="9663">MNDKMTEKGLIKYTLISLLLGIIPMVILFIIYLMSKDSNIIAYLYELTNGYQKDFSEQYLVVTTIASTYTKAAPIFVILMYVFC</sequence>
<protein>
    <submittedName>
        <fullName evidence="2">Uncharacterized protein</fullName>
    </submittedName>
</protein>
<organism evidence="2 3">
    <name type="scientific">Klebsiella pasteurii</name>
    <dbReference type="NCBI Taxonomy" id="2587529"/>
    <lineage>
        <taxon>Bacteria</taxon>
        <taxon>Pseudomonadati</taxon>
        <taxon>Pseudomonadota</taxon>
        <taxon>Gammaproteobacteria</taxon>
        <taxon>Enterobacterales</taxon>
        <taxon>Enterobacteriaceae</taxon>
        <taxon>Klebsiella/Raoultella group</taxon>
        <taxon>Klebsiella</taxon>
    </lineage>
</organism>
<comment type="caution">
    <text evidence="2">The sequence shown here is derived from an EMBL/GenBank/DDBJ whole genome shotgun (WGS) entry which is preliminary data.</text>
</comment>
<keyword evidence="1" id="KW-0472">Membrane</keyword>
<dbReference type="AlphaFoldDB" id="A0A9Q9UKT2"/>
<keyword evidence="1" id="KW-1133">Transmembrane helix</keyword>
<feature type="transmembrane region" description="Helical" evidence="1">
    <location>
        <begin position="59"/>
        <end position="83"/>
    </location>
</feature>
<dbReference type="RefSeq" id="WP_142445659.1">
    <property type="nucleotide sequence ID" value="NZ_CABGGO010000023.1"/>
</dbReference>
<evidence type="ECO:0000256" key="1">
    <source>
        <dbReference type="SAM" id="Phobius"/>
    </source>
</evidence>
<reference evidence="2 3" key="1">
    <citation type="submission" date="2019-07" db="EMBL/GenBank/DDBJ databases">
        <authorList>
            <person name="Brisse S."/>
            <person name="Rodrigues C."/>
            <person name="Thorpe H."/>
        </authorList>
    </citation>
    <scope>NUCLEOTIDE SEQUENCE [LARGE SCALE GENOMIC DNA]</scope>
    <source>
        <strain evidence="2">SB6410</strain>
    </source>
</reference>
<dbReference type="EMBL" id="CABGGO010000023">
    <property type="protein sequence ID" value="VUS61278.1"/>
    <property type="molecule type" value="Genomic_DNA"/>
</dbReference>
<evidence type="ECO:0000313" key="2">
    <source>
        <dbReference type="EMBL" id="VUS61278.1"/>
    </source>
</evidence>
<keyword evidence="1" id="KW-0812">Transmembrane</keyword>
<proteinExistence type="predicted"/>
<accession>A0A9Q9UKT2</accession>
<dbReference type="Proteomes" id="UP000318567">
    <property type="component" value="Unassembled WGS sequence"/>
</dbReference>
<feature type="transmembrane region" description="Helical" evidence="1">
    <location>
        <begin position="12"/>
        <end position="34"/>
    </location>
</feature>